<reference evidence="2" key="1">
    <citation type="submission" date="2025-08" db="UniProtKB">
        <authorList>
            <consortium name="Ensembl"/>
        </authorList>
    </citation>
    <scope>IDENTIFICATION</scope>
</reference>
<dbReference type="AlphaFoldDB" id="A0A669Q139"/>
<dbReference type="PANTHER" id="PTHR14494">
    <property type="entry name" value="ALADIN/ADRACALIN/AAAS"/>
    <property type="match status" value="1"/>
</dbReference>
<dbReference type="SMART" id="SM00320">
    <property type="entry name" value="WD40"/>
    <property type="match status" value="4"/>
</dbReference>
<dbReference type="OrthoDB" id="411991at2759"/>
<keyword evidence="3" id="KW-1185">Reference proteome</keyword>
<name>A0A669Q139_PHACC</name>
<dbReference type="GeneID" id="116234937"/>
<dbReference type="RefSeq" id="XP_031458645.1">
    <property type="nucleotide sequence ID" value="XM_031602785.1"/>
</dbReference>
<dbReference type="InterPro" id="IPR015943">
    <property type="entry name" value="WD40/YVTN_repeat-like_dom_sf"/>
</dbReference>
<dbReference type="InterPro" id="IPR001680">
    <property type="entry name" value="WD40_rpt"/>
</dbReference>
<dbReference type="Gene3D" id="2.130.10.10">
    <property type="entry name" value="YVTN repeat-like/Quinoprotein amine dehydrogenase"/>
    <property type="match status" value="2"/>
</dbReference>
<dbReference type="Pfam" id="PF25460">
    <property type="entry name" value="Beta-prop_Aladin"/>
    <property type="match status" value="1"/>
</dbReference>
<dbReference type="Proteomes" id="UP000472261">
    <property type="component" value="Unplaced"/>
</dbReference>
<dbReference type="InterPro" id="IPR057403">
    <property type="entry name" value="Beta-prop_Aladin"/>
</dbReference>
<gene>
    <name evidence="2" type="primary">AAAS</name>
</gene>
<dbReference type="PANTHER" id="PTHR14494:SF0">
    <property type="entry name" value="ALADIN"/>
    <property type="match status" value="1"/>
</dbReference>
<evidence type="ECO:0000313" key="2">
    <source>
        <dbReference type="Ensembl" id="ENSPCLP00000012108.1"/>
    </source>
</evidence>
<proteinExistence type="predicted"/>
<dbReference type="Ensembl" id="ENSPCLT00000016134.1">
    <property type="protein sequence ID" value="ENSPCLP00000012108.1"/>
    <property type="gene ID" value="ENSPCLG00000009960.1"/>
</dbReference>
<organism evidence="2 3">
    <name type="scientific">Phasianus colchicus</name>
    <name type="common">Common pheasant</name>
    <dbReference type="NCBI Taxonomy" id="9054"/>
    <lineage>
        <taxon>Eukaryota</taxon>
        <taxon>Metazoa</taxon>
        <taxon>Chordata</taxon>
        <taxon>Craniata</taxon>
        <taxon>Vertebrata</taxon>
        <taxon>Euteleostomi</taxon>
        <taxon>Archelosauria</taxon>
        <taxon>Archosauria</taxon>
        <taxon>Dinosauria</taxon>
        <taxon>Saurischia</taxon>
        <taxon>Theropoda</taxon>
        <taxon>Coelurosauria</taxon>
        <taxon>Aves</taxon>
        <taxon>Neognathae</taxon>
        <taxon>Galloanserae</taxon>
        <taxon>Galliformes</taxon>
        <taxon>Phasianidae</taxon>
        <taxon>Phasianinae</taxon>
        <taxon>Phasianus</taxon>
    </lineage>
</organism>
<reference evidence="2" key="2">
    <citation type="submission" date="2025-09" db="UniProtKB">
        <authorList>
            <consortium name="Ensembl"/>
        </authorList>
    </citation>
    <scope>IDENTIFICATION</scope>
</reference>
<dbReference type="CTD" id="8086"/>
<dbReference type="GO" id="GO:0005643">
    <property type="term" value="C:nuclear pore"/>
    <property type="evidence" value="ECO:0007669"/>
    <property type="project" value="TreeGrafter"/>
</dbReference>
<feature type="domain" description="Aladin seven-bladed propeller" evidence="1">
    <location>
        <begin position="238"/>
        <end position="543"/>
    </location>
</feature>
<dbReference type="OMA" id="FQPLYKD"/>
<protein>
    <submittedName>
        <fullName evidence="2">Aladin WD repeat nucleoporin</fullName>
    </submittedName>
</protein>
<dbReference type="InterPro" id="IPR036322">
    <property type="entry name" value="WD40_repeat_dom_sf"/>
</dbReference>
<dbReference type="KEGG" id="pcoc:116234937"/>
<dbReference type="SUPFAM" id="SSF50978">
    <property type="entry name" value="WD40 repeat-like"/>
    <property type="match status" value="1"/>
</dbReference>
<sequence>MCSLALFPPPPPPGAVTLCEFNNALLCGRRGEPLPLDFQSLLAALPALTLPEDGLKGPGRPESGAQPFLHHREALWKRVLCAWRDGGLCGLLKEIVSAEEEGLQWAKTALSCVLTACRWLSSLHGSILPHLSLTSEDMIAAFSQAVDWAGCSVRAFAWHPHTSKFAVALLDDSVRVYNSSRSPCSPGGSRQAYKALLKRRLSQLMLRPKQRCPAEPLSPCWDFKPTSARSPPGLWALNHTSATIPSLKHRLQRNVAAVAWKPLCASILAVACQSCVLVWHLDPTSLSTRPSSGCAQVLSYPGHSPVTSLAWAPSGKLLLSASPVDTAMLVWDVSTENCVQLQWFGGGGVTFLAWSPDGSKVLAATPSAVFKVWEAQMWTCEKWPTIKGRCQTGCWSPDGSRLLFTVLGESVIYSLSFSEYRGDMQGQVGGSKTASIVADLSETTFEMPYGEERIGGAVQSMVWDPTGERLAVIIRGDPSAVETQTVVAVFRIRNSPVFELLPCGFLRGEQSAEPQLIAFHPCFEKGALLTVCWSTGTISHIPFFFLSSRVPYGSPGRSPAVVTASSSVREQPLFSEL</sequence>
<dbReference type="InterPro" id="IPR045139">
    <property type="entry name" value="Aladin"/>
</dbReference>
<evidence type="ECO:0000313" key="3">
    <source>
        <dbReference type="Proteomes" id="UP000472261"/>
    </source>
</evidence>
<dbReference type="GO" id="GO:0006913">
    <property type="term" value="P:nucleocytoplasmic transport"/>
    <property type="evidence" value="ECO:0007669"/>
    <property type="project" value="TreeGrafter"/>
</dbReference>
<evidence type="ECO:0000259" key="1">
    <source>
        <dbReference type="Pfam" id="PF25460"/>
    </source>
</evidence>
<accession>A0A669Q139</accession>